<accession>A0ABQ8KE76</accession>
<feature type="compositionally biased region" description="Pro residues" evidence="1">
    <location>
        <begin position="286"/>
        <end position="295"/>
    </location>
</feature>
<dbReference type="EMBL" id="JADCUA010000011">
    <property type="protein sequence ID" value="KAH9836038.1"/>
    <property type="molecule type" value="Genomic_DNA"/>
</dbReference>
<feature type="compositionally biased region" description="Basic and acidic residues" evidence="1">
    <location>
        <begin position="356"/>
        <end position="365"/>
    </location>
</feature>
<gene>
    <name evidence="2" type="ORF">C8Q71DRAFT_760228</name>
</gene>
<dbReference type="GeneID" id="72004555"/>
<proteinExistence type="predicted"/>
<sequence length="433" mass="47755">MADMARALSPTSRRVRFSSETTCTTHSKEAYDRSPIVTVHDARLEGSPCKSKSKNKATRERARATVRTEAFPVSMSTPNLHGASASPGGRERRPSLRLQSASRAFVALSIQEEGESEEERRSRPSLTRSVFERAQMRPRPRARPSTDSSRAICGGVIGRGVDGPFELPPVYAAEHGAYSHIYEGGRWVTTPAPPGDSFMNLDYSDDESIDEDLHTGSMFVHGRRASERSATSAHPDALFFTLQPESPEREEAPPSPWEAYGLAETEGKRERERERRERRALLDAFPEPPCEPPSPESHVHLGMLKHHAIAQWVKEASASVTTVGSSEGRDRSESPSPLGWGHGTSTTLGGTPPRTRRAEGPRMRYDAYAVPATSSRTLVDSEDTRRGRSQSPKKGSKMGNRDKLLPLVPFDEVDKPFRFERHPYSAAALGAES</sequence>
<feature type="compositionally biased region" description="Basic and acidic residues" evidence="1">
    <location>
        <begin position="265"/>
        <end position="281"/>
    </location>
</feature>
<keyword evidence="3" id="KW-1185">Reference proteome</keyword>
<dbReference type="RefSeq" id="XP_047778323.1">
    <property type="nucleotide sequence ID" value="XM_047923823.1"/>
</dbReference>
<feature type="region of interest" description="Disordered" evidence="1">
    <location>
        <begin position="244"/>
        <end position="296"/>
    </location>
</feature>
<evidence type="ECO:0000313" key="2">
    <source>
        <dbReference type="EMBL" id="KAH9836038.1"/>
    </source>
</evidence>
<protein>
    <submittedName>
        <fullName evidence="2">Uncharacterized protein</fullName>
    </submittedName>
</protein>
<organism evidence="2 3">
    <name type="scientific">Rhodofomes roseus</name>
    <dbReference type="NCBI Taxonomy" id="34475"/>
    <lineage>
        <taxon>Eukaryota</taxon>
        <taxon>Fungi</taxon>
        <taxon>Dikarya</taxon>
        <taxon>Basidiomycota</taxon>
        <taxon>Agaricomycotina</taxon>
        <taxon>Agaricomycetes</taxon>
        <taxon>Polyporales</taxon>
        <taxon>Rhodofomes</taxon>
    </lineage>
</organism>
<feature type="region of interest" description="Disordered" evidence="1">
    <location>
        <begin position="45"/>
        <end position="96"/>
    </location>
</feature>
<feature type="region of interest" description="Disordered" evidence="1">
    <location>
        <begin position="109"/>
        <end position="151"/>
    </location>
</feature>
<evidence type="ECO:0000256" key="1">
    <source>
        <dbReference type="SAM" id="MobiDB-lite"/>
    </source>
</evidence>
<evidence type="ECO:0000313" key="3">
    <source>
        <dbReference type="Proteomes" id="UP000814176"/>
    </source>
</evidence>
<feature type="region of interest" description="Disordered" evidence="1">
    <location>
        <begin position="1"/>
        <end position="21"/>
    </location>
</feature>
<comment type="caution">
    <text evidence="2">The sequence shown here is derived from an EMBL/GenBank/DDBJ whole genome shotgun (WGS) entry which is preliminary data.</text>
</comment>
<feature type="region of interest" description="Disordered" evidence="1">
    <location>
        <begin position="320"/>
        <end position="407"/>
    </location>
</feature>
<name>A0ABQ8KE76_9APHY</name>
<reference evidence="2 3" key="1">
    <citation type="journal article" date="2021" name="Environ. Microbiol.">
        <title>Gene family expansions and transcriptome signatures uncover fungal adaptations to wood decay.</title>
        <authorList>
            <person name="Hage H."/>
            <person name="Miyauchi S."/>
            <person name="Viragh M."/>
            <person name="Drula E."/>
            <person name="Min B."/>
            <person name="Chaduli D."/>
            <person name="Navarro D."/>
            <person name="Favel A."/>
            <person name="Norest M."/>
            <person name="Lesage-Meessen L."/>
            <person name="Balint B."/>
            <person name="Merenyi Z."/>
            <person name="de Eugenio L."/>
            <person name="Morin E."/>
            <person name="Martinez A.T."/>
            <person name="Baldrian P."/>
            <person name="Stursova M."/>
            <person name="Martinez M.J."/>
            <person name="Novotny C."/>
            <person name="Magnuson J.K."/>
            <person name="Spatafora J.W."/>
            <person name="Maurice S."/>
            <person name="Pangilinan J."/>
            <person name="Andreopoulos W."/>
            <person name="LaButti K."/>
            <person name="Hundley H."/>
            <person name="Na H."/>
            <person name="Kuo A."/>
            <person name="Barry K."/>
            <person name="Lipzen A."/>
            <person name="Henrissat B."/>
            <person name="Riley R."/>
            <person name="Ahrendt S."/>
            <person name="Nagy L.G."/>
            <person name="Grigoriev I.V."/>
            <person name="Martin F."/>
            <person name="Rosso M.N."/>
        </authorList>
    </citation>
    <scope>NUCLEOTIDE SEQUENCE [LARGE SCALE GENOMIC DNA]</scope>
    <source>
        <strain evidence="2 3">CIRM-BRFM 1785</strain>
    </source>
</reference>
<dbReference type="Proteomes" id="UP000814176">
    <property type="component" value="Unassembled WGS sequence"/>
</dbReference>
<feature type="compositionally biased region" description="Low complexity" evidence="1">
    <location>
        <begin position="343"/>
        <end position="353"/>
    </location>
</feature>